<dbReference type="InterPro" id="IPR017438">
    <property type="entry name" value="ATP-NAD_kinase_N"/>
</dbReference>
<keyword evidence="1" id="KW-0808">Transferase</keyword>
<evidence type="ECO:0000256" key="4">
    <source>
        <dbReference type="ARBA" id="ARBA00022840"/>
    </source>
</evidence>
<dbReference type="InterPro" id="IPR045540">
    <property type="entry name" value="YegS/DAGK_C"/>
</dbReference>
<dbReference type="SUPFAM" id="SSF111331">
    <property type="entry name" value="NAD kinase/diacylglycerol kinase-like"/>
    <property type="match status" value="1"/>
</dbReference>
<keyword evidence="8" id="KW-1185">Reference proteome</keyword>
<keyword evidence="2" id="KW-0547">Nucleotide-binding</keyword>
<dbReference type="SMART" id="SM00046">
    <property type="entry name" value="DAGKc"/>
    <property type="match status" value="1"/>
</dbReference>
<dbReference type="InterPro" id="IPR001206">
    <property type="entry name" value="Diacylglycerol_kinase_cat_dom"/>
</dbReference>
<dbReference type="Proteomes" id="UP001401887">
    <property type="component" value="Unassembled WGS sequence"/>
</dbReference>
<dbReference type="Pfam" id="PF00781">
    <property type="entry name" value="DAGK_cat"/>
    <property type="match status" value="1"/>
</dbReference>
<dbReference type="EMBL" id="BAABRP010000001">
    <property type="protein sequence ID" value="GAA5511706.1"/>
    <property type="molecule type" value="Genomic_DNA"/>
</dbReference>
<dbReference type="Pfam" id="PF19279">
    <property type="entry name" value="YegS_C"/>
    <property type="match status" value="1"/>
</dbReference>
<organism evidence="7 8">
    <name type="scientific">Deinococcus carri</name>
    <dbReference type="NCBI Taxonomy" id="1211323"/>
    <lineage>
        <taxon>Bacteria</taxon>
        <taxon>Thermotogati</taxon>
        <taxon>Deinococcota</taxon>
        <taxon>Deinococci</taxon>
        <taxon>Deinococcales</taxon>
        <taxon>Deinococcaceae</taxon>
        <taxon>Deinococcus</taxon>
    </lineage>
</organism>
<evidence type="ECO:0000256" key="3">
    <source>
        <dbReference type="ARBA" id="ARBA00022777"/>
    </source>
</evidence>
<feature type="region of interest" description="Disordered" evidence="5">
    <location>
        <begin position="1"/>
        <end position="20"/>
    </location>
</feature>
<dbReference type="Gene3D" id="2.60.200.40">
    <property type="match status" value="1"/>
</dbReference>
<evidence type="ECO:0000256" key="1">
    <source>
        <dbReference type="ARBA" id="ARBA00022679"/>
    </source>
</evidence>
<reference evidence="7 8" key="1">
    <citation type="submission" date="2024-02" db="EMBL/GenBank/DDBJ databases">
        <title>Deinococcus carri NBRC 110142.</title>
        <authorList>
            <person name="Ichikawa N."/>
            <person name="Katano-Makiyama Y."/>
            <person name="Hidaka K."/>
        </authorList>
    </citation>
    <scope>NUCLEOTIDE SEQUENCE [LARGE SCALE GENOMIC DNA]</scope>
    <source>
        <strain evidence="7 8">NBRC 110142</strain>
    </source>
</reference>
<comment type="caution">
    <text evidence="7">The sequence shown here is derived from an EMBL/GenBank/DDBJ whole genome shotgun (WGS) entry which is preliminary data.</text>
</comment>
<gene>
    <name evidence="7" type="primary">dagK_1</name>
    <name evidence="7" type="ORF">Dcar01_00419</name>
</gene>
<keyword evidence="4" id="KW-0067">ATP-binding</keyword>
<evidence type="ECO:0000313" key="8">
    <source>
        <dbReference type="Proteomes" id="UP001401887"/>
    </source>
</evidence>
<feature type="domain" description="DAGKc" evidence="6">
    <location>
        <begin position="23"/>
        <end position="156"/>
    </location>
</feature>
<dbReference type="GO" id="GO:0016301">
    <property type="term" value="F:kinase activity"/>
    <property type="evidence" value="ECO:0007669"/>
    <property type="project" value="UniProtKB-KW"/>
</dbReference>
<dbReference type="InterPro" id="IPR050187">
    <property type="entry name" value="Lipid_Phosphate_FormReg"/>
</dbReference>
<accession>A0ABP9W3N0</accession>
<dbReference type="PROSITE" id="PS50146">
    <property type="entry name" value="DAGK"/>
    <property type="match status" value="1"/>
</dbReference>
<sequence length="329" mass="33642">MRWPQPTPYPGANVTSAPSARPLSQRTYAVVLNPTAGRGLARREWPRLEAELRARGLPFELLSEASGAAALARVQALPPDVAVLAVGGDGTVGALLPALVGPAGGGGGRPLGIVPLGSGNDFAGLLGLKAGDFASALDRLAFAPRQVDALRATILGGDGAGTSHLLLNGLGMGFDAQVTALTLRAPARLSGFGRYAWAALAALRELTLTPVQVEVDGQALYAGPSCLAAVMNGTRYGGGFHISPASDPRDGRLNALASGPVTRAQLLGLMARVLPGRHLGHPRVHHAAGHTATVTWARPTYLHLDGDLAGQVTGVRVEVLPGAVTLLNG</sequence>
<name>A0ABP9W3N0_9DEIO</name>
<evidence type="ECO:0000256" key="2">
    <source>
        <dbReference type="ARBA" id="ARBA00022741"/>
    </source>
</evidence>
<proteinExistence type="predicted"/>
<dbReference type="PANTHER" id="PTHR12358">
    <property type="entry name" value="SPHINGOSINE KINASE"/>
    <property type="match status" value="1"/>
</dbReference>
<dbReference type="Gene3D" id="3.40.50.10330">
    <property type="entry name" value="Probable inorganic polyphosphate/atp-NAD kinase, domain 1"/>
    <property type="match status" value="1"/>
</dbReference>
<evidence type="ECO:0000259" key="6">
    <source>
        <dbReference type="PROSITE" id="PS50146"/>
    </source>
</evidence>
<evidence type="ECO:0000313" key="7">
    <source>
        <dbReference type="EMBL" id="GAA5511706.1"/>
    </source>
</evidence>
<evidence type="ECO:0000256" key="5">
    <source>
        <dbReference type="SAM" id="MobiDB-lite"/>
    </source>
</evidence>
<protein>
    <submittedName>
        <fullName evidence="7">Diacylglycerol kinase</fullName>
    </submittedName>
</protein>
<dbReference type="InterPro" id="IPR016064">
    <property type="entry name" value="NAD/diacylglycerol_kinase_sf"/>
</dbReference>
<dbReference type="PANTHER" id="PTHR12358:SF106">
    <property type="entry name" value="LIPID KINASE YEGS"/>
    <property type="match status" value="1"/>
</dbReference>
<keyword evidence="3 7" id="KW-0418">Kinase</keyword>